<dbReference type="AlphaFoldDB" id="A0A659S9T0"/>
<feature type="non-terminal residue" evidence="1">
    <location>
        <position position="1"/>
    </location>
</feature>
<accession>A0A659S9T0</accession>
<proteinExistence type="predicted"/>
<organism evidence="1 2">
    <name type="scientific">Salmonella enterica subsp. enterica serovar Poona</name>
    <dbReference type="NCBI Taxonomy" id="436295"/>
    <lineage>
        <taxon>Bacteria</taxon>
        <taxon>Pseudomonadati</taxon>
        <taxon>Pseudomonadota</taxon>
        <taxon>Gammaproteobacteria</taxon>
        <taxon>Enterobacterales</taxon>
        <taxon>Enterobacteriaceae</taxon>
        <taxon>Salmonella</taxon>
    </lineage>
</organism>
<name>A0A659S9T0_SALET</name>
<dbReference type="EMBL" id="PYKK01000996">
    <property type="protein sequence ID" value="TGD36390.1"/>
    <property type="molecule type" value="Genomic_DNA"/>
</dbReference>
<reference evidence="1 2" key="1">
    <citation type="submission" date="2018-03" db="EMBL/GenBank/DDBJ databases">
        <title>Non-Typhoidal Salmonella genome sequencing and assembly.</title>
        <authorList>
            <person name="Matchawe C."/>
        </authorList>
    </citation>
    <scope>NUCLEOTIDE SEQUENCE [LARGE SCALE GENOMIC DNA]</scope>
    <source>
        <strain evidence="1 2">8EV</strain>
    </source>
</reference>
<dbReference type="Proteomes" id="UP000297989">
    <property type="component" value="Unassembled WGS sequence"/>
</dbReference>
<evidence type="ECO:0000313" key="2">
    <source>
        <dbReference type="Proteomes" id="UP000297989"/>
    </source>
</evidence>
<protein>
    <submittedName>
        <fullName evidence="1">AbrB family transcriptional regulator</fullName>
    </submittedName>
</protein>
<gene>
    <name evidence="1" type="ORF">C9F10_14115</name>
</gene>
<sequence length="45" mass="4818">AALAAGSRADLALIMDMQTLRRFSILLTGPAVARFISTYAPKQPL</sequence>
<comment type="caution">
    <text evidence="1">The sequence shown here is derived from an EMBL/GenBank/DDBJ whole genome shotgun (WGS) entry which is preliminary data.</text>
</comment>
<evidence type="ECO:0000313" key="1">
    <source>
        <dbReference type="EMBL" id="TGD36390.1"/>
    </source>
</evidence>